<dbReference type="AlphaFoldDB" id="A0A1F4VJL7"/>
<dbReference type="Gene3D" id="2.40.320.10">
    <property type="entry name" value="Hypothetical Protein Pfu-838710-001"/>
    <property type="match status" value="1"/>
</dbReference>
<reference evidence="1 2" key="1">
    <citation type="journal article" date="2016" name="Nat. Commun.">
        <title>Thousands of microbial genomes shed light on interconnected biogeochemical processes in an aquifer system.</title>
        <authorList>
            <person name="Anantharaman K."/>
            <person name="Brown C.T."/>
            <person name="Hug L.A."/>
            <person name="Sharon I."/>
            <person name="Castelle C.J."/>
            <person name="Probst A.J."/>
            <person name="Thomas B.C."/>
            <person name="Singh A."/>
            <person name="Wilkins M.J."/>
            <person name="Karaoz U."/>
            <person name="Brodie E.L."/>
            <person name="Williams K.H."/>
            <person name="Hubbard S.S."/>
            <person name="Banfield J.F."/>
        </authorList>
    </citation>
    <scope>NUCLEOTIDE SEQUENCE [LARGE SCALE GENOMIC DNA]</scope>
</reference>
<gene>
    <name evidence="1" type="ORF">A3H26_02415</name>
</gene>
<dbReference type="Proteomes" id="UP000177763">
    <property type="component" value="Unassembled WGS sequence"/>
</dbReference>
<evidence type="ECO:0000313" key="1">
    <source>
        <dbReference type="EMBL" id="OGC57160.1"/>
    </source>
</evidence>
<sequence length="194" mass="22714">MNEIEIRGKISPTRFKELKILLEKSGRLLKHYHRLSVDVSPGFDEKTRTWNNPSGLDLRVKKSDNEEKISLKIGHFYEKERSEIDVALVPGEFLNAITLLDSLGYSKGMVYFWESWEFEYKGSEIKLSKYSDAYYIWEIESKNTSDPDVLAVELNLTPFTKEENTRSNDWENINLHKLYSKKLVLALLQKVDIF</sequence>
<evidence type="ECO:0008006" key="3">
    <source>
        <dbReference type="Google" id="ProtNLM"/>
    </source>
</evidence>
<proteinExistence type="predicted"/>
<name>A0A1F4VJL7_UNCKA</name>
<organism evidence="1 2">
    <name type="scientific">candidate division WWE3 bacterium RIFCSPLOWO2_12_FULL_36_10</name>
    <dbReference type="NCBI Taxonomy" id="1802630"/>
    <lineage>
        <taxon>Bacteria</taxon>
        <taxon>Katanobacteria</taxon>
    </lineage>
</organism>
<protein>
    <recommendedName>
        <fullName evidence="3">CYTH domain-containing protein</fullName>
    </recommendedName>
</protein>
<comment type="caution">
    <text evidence="1">The sequence shown here is derived from an EMBL/GenBank/DDBJ whole genome shotgun (WGS) entry which is preliminary data.</text>
</comment>
<accession>A0A1F4VJL7</accession>
<evidence type="ECO:0000313" key="2">
    <source>
        <dbReference type="Proteomes" id="UP000177763"/>
    </source>
</evidence>
<dbReference type="EMBL" id="MEVN01000020">
    <property type="protein sequence ID" value="OGC57160.1"/>
    <property type="molecule type" value="Genomic_DNA"/>
</dbReference>
<dbReference type="STRING" id="1802630.A3H26_02415"/>